<feature type="non-terminal residue" evidence="1">
    <location>
        <position position="1"/>
    </location>
</feature>
<comment type="caution">
    <text evidence="1">The sequence shown here is derived from an EMBL/GenBank/DDBJ whole genome shotgun (WGS) entry which is preliminary data.</text>
</comment>
<organism evidence="1">
    <name type="scientific">marine sediment metagenome</name>
    <dbReference type="NCBI Taxonomy" id="412755"/>
    <lineage>
        <taxon>unclassified sequences</taxon>
        <taxon>metagenomes</taxon>
        <taxon>ecological metagenomes</taxon>
    </lineage>
</organism>
<reference evidence="1" key="1">
    <citation type="journal article" date="2014" name="Front. Microbiol.">
        <title>High frequency of phylogenetically diverse reductive dehalogenase-homologous genes in deep subseafloor sedimentary metagenomes.</title>
        <authorList>
            <person name="Kawai M."/>
            <person name="Futagami T."/>
            <person name="Toyoda A."/>
            <person name="Takaki Y."/>
            <person name="Nishi S."/>
            <person name="Hori S."/>
            <person name="Arai W."/>
            <person name="Tsubouchi T."/>
            <person name="Morono Y."/>
            <person name="Uchiyama I."/>
            <person name="Ito T."/>
            <person name="Fujiyama A."/>
            <person name="Inagaki F."/>
            <person name="Takami H."/>
        </authorList>
    </citation>
    <scope>NUCLEOTIDE SEQUENCE</scope>
    <source>
        <strain evidence="1">Expedition CK06-06</strain>
    </source>
</reference>
<evidence type="ECO:0000313" key="1">
    <source>
        <dbReference type="EMBL" id="GAH04485.1"/>
    </source>
</evidence>
<gene>
    <name evidence="1" type="ORF">S01H4_40191</name>
</gene>
<dbReference type="EMBL" id="BART01021857">
    <property type="protein sequence ID" value="GAH04485.1"/>
    <property type="molecule type" value="Genomic_DNA"/>
</dbReference>
<name>X1D881_9ZZZZ</name>
<evidence type="ECO:0008006" key="2">
    <source>
        <dbReference type="Google" id="ProtNLM"/>
    </source>
</evidence>
<sequence length="277" mass="33085">IVLNPIDMVDILDVSEQIYEQEGNNIVFYTGIYGGEMTRYLNVTSGLSSDKNLVNFLMTTPDMYRHSIKKVCNILKISKKEIFNQLLKHISTYNEVDVYSKYLHFKFEKDYKLAGEGEDRIRLFYWTITPYYSKRFFEYAYSLDERKKNTKFFRDFLFSLDPRTCNINYFDNNLDLNNKFMLKLNNIAENLVRNVKIRKLASFALKLKKKISNRRLVSPKMEELKIFSIDLISKSNILKDYFSFEDTKRLIEKEKNISVITRLLTLFLYMNEFETIE</sequence>
<protein>
    <recommendedName>
        <fullName evidence="2">Asparagine synthetase domain-containing protein</fullName>
    </recommendedName>
</protein>
<proteinExistence type="predicted"/>
<accession>X1D881</accession>
<dbReference type="AlphaFoldDB" id="X1D881"/>